<dbReference type="PROSITE" id="PS51192">
    <property type="entry name" value="HELICASE_ATP_BIND_1"/>
    <property type="match status" value="1"/>
</dbReference>
<keyword evidence="1" id="KW-0472">Membrane</keyword>
<dbReference type="EMBL" id="CXWC01000001">
    <property type="protein sequence ID" value="CTQ63632.1"/>
    <property type="molecule type" value="Genomic_DNA"/>
</dbReference>
<dbReference type="Gene3D" id="3.40.50.300">
    <property type="entry name" value="P-loop containing nucleotide triphosphate hydrolases"/>
    <property type="match status" value="2"/>
</dbReference>
<reference evidence="4" key="1">
    <citation type="submission" date="2015-07" db="EMBL/GenBank/DDBJ databases">
        <authorList>
            <person name="Rodrigo-Torres Lidia"/>
            <person name="Arahal R.David."/>
        </authorList>
    </citation>
    <scope>NUCLEOTIDE SEQUENCE [LARGE SCALE GENOMIC DNA]</scope>
    <source>
        <strain evidence="4">CECT 5096</strain>
    </source>
</reference>
<dbReference type="InterPro" id="IPR006935">
    <property type="entry name" value="Helicase/UvrB_N"/>
</dbReference>
<dbReference type="GO" id="GO:0005829">
    <property type="term" value="C:cytosol"/>
    <property type="evidence" value="ECO:0007669"/>
    <property type="project" value="TreeGrafter"/>
</dbReference>
<evidence type="ECO:0000313" key="3">
    <source>
        <dbReference type="EMBL" id="CTQ63632.1"/>
    </source>
</evidence>
<evidence type="ECO:0000259" key="2">
    <source>
        <dbReference type="PROSITE" id="PS51192"/>
    </source>
</evidence>
<dbReference type="InterPro" id="IPR014001">
    <property type="entry name" value="Helicase_ATP-bd"/>
</dbReference>
<dbReference type="OrthoDB" id="9758243at2"/>
<proteinExistence type="predicted"/>
<feature type="transmembrane region" description="Helical" evidence="1">
    <location>
        <begin position="693"/>
        <end position="716"/>
    </location>
</feature>
<feature type="domain" description="Helicase ATP-binding" evidence="2">
    <location>
        <begin position="21"/>
        <end position="193"/>
    </location>
</feature>
<name>A0A0M7AFJ6_9HYPH</name>
<organism evidence="3 4">
    <name type="scientific">Roseibium album</name>
    <dbReference type="NCBI Taxonomy" id="311410"/>
    <lineage>
        <taxon>Bacteria</taxon>
        <taxon>Pseudomonadati</taxon>
        <taxon>Pseudomonadota</taxon>
        <taxon>Alphaproteobacteria</taxon>
        <taxon>Hyphomicrobiales</taxon>
        <taxon>Stappiaceae</taxon>
        <taxon>Roseibium</taxon>
    </lineage>
</organism>
<protein>
    <submittedName>
        <fullName evidence="3">Type III restriction enzyme, res subunit</fullName>
    </submittedName>
</protein>
<dbReference type="GeneID" id="97667559"/>
<dbReference type="InterPro" id="IPR027417">
    <property type="entry name" value="P-loop_NTPase"/>
</dbReference>
<feature type="transmembrane region" description="Helical" evidence="1">
    <location>
        <begin position="432"/>
        <end position="454"/>
    </location>
</feature>
<dbReference type="GO" id="GO:0005524">
    <property type="term" value="F:ATP binding"/>
    <property type="evidence" value="ECO:0007669"/>
    <property type="project" value="InterPro"/>
</dbReference>
<evidence type="ECO:0000313" key="4">
    <source>
        <dbReference type="Proteomes" id="UP000049983"/>
    </source>
</evidence>
<dbReference type="PANTHER" id="PTHR47396">
    <property type="entry name" value="TYPE I RESTRICTION ENZYME ECOKI R PROTEIN"/>
    <property type="match status" value="1"/>
</dbReference>
<dbReference type="InterPro" id="IPR050742">
    <property type="entry name" value="Helicase_Restrict-Modif_Enz"/>
</dbReference>
<keyword evidence="1" id="KW-1133">Transmembrane helix</keyword>
<dbReference type="GO" id="GO:0016787">
    <property type="term" value="F:hydrolase activity"/>
    <property type="evidence" value="ECO:0007669"/>
    <property type="project" value="InterPro"/>
</dbReference>
<dbReference type="Pfam" id="PF04851">
    <property type="entry name" value="ResIII"/>
    <property type="match status" value="1"/>
</dbReference>
<sequence length="911" mass="101465">MKNLDFKHPWRTYQQRVLDELTSHLDDAQLHVVAAPGSGKTVLGLEVMRRLAKPAIVFAPSLAIRNQWKNRLVDLFLEDGADQSWISLDVRRPKLLTITTYQGFHAALAGAVDEETGEAVDTANLDLISHFKDAGVGTLIFDEAHHLRKDWQRSLVDLKKALSSDVTTVALTATPPYDVSASEWANYEDLCGPIDCEISVPELVRAGDLCPHQDLICLSSPTSSETDFIDAFWNSLNAFAHALLNDATFLSCLENIPWFSAPFEHEDEIFSNSAFFIAALVFLKAARRPVPGDALALFATANKDLPALDRQFLETLVTGITSGDASKWFEDNGLRQRILKDLRSFGALRRGKPMLAQVEEIDRCLRNSLGKIQSIQSIVAAESSGLGQALRMVVLTDYIYRDLAPSPGQHHYEPVKIGAVPLFEMLREKGDYFYKVGLLTGSLVILPVDAVPLFETAAAQKGIRKQDFKLRSLPHDADYAEIDLKSRFRHEIVHLVTEVFEKGGVTILVGTQALLGEGWDAPCINSLVLATTVGSFMLSNQMRGRAIRIDPDKPNKTANIWHLACVNSLEKQFSLDGVQRDIRSLNPLKTTTPTPGYLSRLLGDDWDDLCRRFRAFEGLSVADPPYIETGMGRMAFPASGWTSETPDQQNAGSFTRCANRDLLYERWHKALENFGDKALLKRMVTVRRAPQTWVYRSNIGSLGLGTLLGAVFLAILPHKDQPPGFTAFLGLAFVVVFFLVLKMGGNPLRTVRLTIQNRTLRGNLAQLGQAVLETMIHTGDIKTPQEKLKLSVRAHHGDYFCTVEGADAKECALFLDAMKQLLGPIENPKYMIVRRVGLFGQKTVDYHPVPDRIARKRAFAEVFLERWTDLVSSADLVSVRSKEGRRILLQARADAYASHFVPHAELLGRWE</sequence>
<dbReference type="RefSeq" id="WP_055115840.1">
    <property type="nucleotide sequence ID" value="NZ_CXWA01000003.1"/>
</dbReference>
<dbReference type="Proteomes" id="UP000049983">
    <property type="component" value="Unassembled WGS sequence"/>
</dbReference>
<feature type="transmembrane region" description="Helical" evidence="1">
    <location>
        <begin position="722"/>
        <end position="741"/>
    </location>
</feature>
<dbReference type="SMART" id="SM00487">
    <property type="entry name" value="DEXDc"/>
    <property type="match status" value="1"/>
</dbReference>
<keyword evidence="1" id="KW-0812">Transmembrane</keyword>
<evidence type="ECO:0000256" key="1">
    <source>
        <dbReference type="SAM" id="Phobius"/>
    </source>
</evidence>
<dbReference type="SUPFAM" id="SSF52540">
    <property type="entry name" value="P-loop containing nucleoside triphosphate hydrolases"/>
    <property type="match status" value="2"/>
</dbReference>
<dbReference type="PANTHER" id="PTHR47396:SF1">
    <property type="entry name" value="ATP-DEPENDENT HELICASE IRC3-RELATED"/>
    <property type="match status" value="1"/>
</dbReference>
<dbReference type="STRING" id="311410.LA5095_02711"/>
<dbReference type="GO" id="GO:0003677">
    <property type="term" value="F:DNA binding"/>
    <property type="evidence" value="ECO:0007669"/>
    <property type="project" value="InterPro"/>
</dbReference>
<gene>
    <name evidence="3" type="ORF">LA5096_00080</name>
</gene>
<keyword evidence="4" id="KW-1185">Reference proteome</keyword>
<dbReference type="AlphaFoldDB" id="A0A0M7AFJ6"/>
<accession>A0A0M7AFJ6</accession>